<keyword evidence="2" id="KW-1185">Reference proteome</keyword>
<reference evidence="1 2" key="1">
    <citation type="journal article" date="2019" name="Commun. Biol.">
        <title>The bagworm genome reveals a unique fibroin gene that provides high tensile strength.</title>
        <authorList>
            <person name="Kono N."/>
            <person name="Nakamura H."/>
            <person name="Ohtoshi R."/>
            <person name="Tomita M."/>
            <person name="Numata K."/>
            <person name="Arakawa K."/>
        </authorList>
    </citation>
    <scope>NUCLEOTIDE SEQUENCE [LARGE SCALE GENOMIC DNA]</scope>
</reference>
<protein>
    <submittedName>
        <fullName evidence="1">Uncharacterized protein</fullName>
    </submittedName>
</protein>
<proteinExistence type="predicted"/>
<dbReference type="Proteomes" id="UP000299102">
    <property type="component" value="Unassembled WGS sequence"/>
</dbReference>
<organism evidence="1 2">
    <name type="scientific">Eumeta variegata</name>
    <name type="common">Bagworm moth</name>
    <name type="synonym">Eumeta japonica</name>
    <dbReference type="NCBI Taxonomy" id="151549"/>
    <lineage>
        <taxon>Eukaryota</taxon>
        <taxon>Metazoa</taxon>
        <taxon>Ecdysozoa</taxon>
        <taxon>Arthropoda</taxon>
        <taxon>Hexapoda</taxon>
        <taxon>Insecta</taxon>
        <taxon>Pterygota</taxon>
        <taxon>Neoptera</taxon>
        <taxon>Endopterygota</taxon>
        <taxon>Lepidoptera</taxon>
        <taxon>Glossata</taxon>
        <taxon>Ditrysia</taxon>
        <taxon>Tineoidea</taxon>
        <taxon>Psychidae</taxon>
        <taxon>Oiketicinae</taxon>
        <taxon>Eumeta</taxon>
    </lineage>
</organism>
<accession>A0A4C1T9X3</accession>
<gene>
    <name evidence="1" type="ORF">EVAR_92850_1</name>
</gene>
<comment type="caution">
    <text evidence="1">The sequence shown here is derived from an EMBL/GenBank/DDBJ whole genome shotgun (WGS) entry which is preliminary data.</text>
</comment>
<sequence length="125" mass="14290">MKDDARRLFITGLQNSSAVVSISVTNFVMVAHLPSGTTKTPYDRNRQACDLPLDSGIFSHRHESNTINPTQKLCRRWTLNNLTEEVKKHGFIDTTSKESSNRPYVSIEMRRNQPKWRLSEMPLSG</sequence>
<evidence type="ECO:0000313" key="2">
    <source>
        <dbReference type="Proteomes" id="UP000299102"/>
    </source>
</evidence>
<name>A0A4C1T9X3_EUMVA</name>
<dbReference type="AlphaFoldDB" id="A0A4C1T9X3"/>
<dbReference type="EMBL" id="BGZK01000046">
    <property type="protein sequence ID" value="GBP11319.1"/>
    <property type="molecule type" value="Genomic_DNA"/>
</dbReference>
<evidence type="ECO:0000313" key="1">
    <source>
        <dbReference type="EMBL" id="GBP11319.1"/>
    </source>
</evidence>